<feature type="transmembrane region" description="Helical" evidence="1">
    <location>
        <begin position="38"/>
        <end position="59"/>
    </location>
</feature>
<protein>
    <recommendedName>
        <fullName evidence="2">DUF7775 domain-containing protein</fullName>
    </recommendedName>
</protein>
<dbReference type="InterPro" id="IPR056677">
    <property type="entry name" value="DUF7775"/>
</dbReference>
<keyword evidence="1" id="KW-0472">Membrane</keyword>
<evidence type="ECO:0000256" key="1">
    <source>
        <dbReference type="SAM" id="Phobius"/>
    </source>
</evidence>
<keyword evidence="1" id="KW-1133">Transmembrane helix</keyword>
<dbReference type="AlphaFoldDB" id="A0AAD7ZUM3"/>
<reference evidence="3" key="2">
    <citation type="submission" date="2023-05" db="EMBL/GenBank/DDBJ databases">
        <authorList>
            <person name="Fouks B."/>
        </authorList>
    </citation>
    <scope>NUCLEOTIDE SEQUENCE</scope>
    <source>
        <strain evidence="3">Stay&amp;Tobe</strain>
        <tissue evidence="3">Testes</tissue>
    </source>
</reference>
<dbReference type="PANTHER" id="PTHR36692">
    <property type="entry name" value="PROTEIN SNAKESKIN"/>
    <property type="match status" value="1"/>
</dbReference>
<keyword evidence="4" id="KW-1185">Reference proteome</keyword>
<dbReference type="PANTHER" id="PTHR36692:SF2">
    <property type="entry name" value="GEO12064P1"/>
    <property type="match status" value="1"/>
</dbReference>
<proteinExistence type="predicted"/>
<dbReference type="InterPro" id="IPR038976">
    <property type="entry name" value="Ssk"/>
</dbReference>
<evidence type="ECO:0000259" key="2">
    <source>
        <dbReference type="Pfam" id="PF24985"/>
    </source>
</evidence>
<sequence length="129" mass="14292">MAISRVQILKFLELALVIVCVALQYHAYYFYANNFHEWLITGAAFGGYLIIMAVAFVGIFTSQPLNKRLDIMFSVIGCALFIAAGAFAIDRYKDARRSKQRDIGLSTGAMAIINGVVFLIDALLSFRGE</sequence>
<feature type="transmembrane region" description="Helical" evidence="1">
    <location>
        <begin position="109"/>
        <end position="126"/>
    </location>
</feature>
<organism evidence="3 4">
    <name type="scientific">Diploptera punctata</name>
    <name type="common">Pacific beetle cockroach</name>
    <dbReference type="NCBI Taxonomy" id="6984"/>
    <lineage>
        <taxon>Eukaryota</taxon>
        <taxon>Metazoa</taxon>
        <taxon>Ecdysozoa</taxon>
        <taxon>Arthropoda</taxon>
        <taxon>Hexapoda</taxon>
        <taxon>Insecta</taxon>
        <taxon>Pterygota</taxon>
        <taxon>Neoptera</taxon>
        <taxon>Polyneoptera</taxon>
        <taxon>Dictyoptera</taxon>
        <taxon>Blattodea</taxon>
        <taxon>Blaberoidea</taxon>
        <taxon>Blaberidae</taxon>
        <taxon>Diplopterinae</taxon>
        <taxon>Diploptera</taxon>
    </lineage>
</organism>
<dbReference type="Proteomes" id="UP001233999">
    <property type="component" value="Unassembled WGS sequence"/>
</dbReference>
<feature type="transmembrane region" description="Helical" evidence="1">
    <location>
        <begin position="71"/>
        <end position="89"/>
    </location>
</feature>
<evidence type="ECO:0000313" key="3">
    <source>
        <dbReference type="EMBL" id="KAJ9586968.1"/>
    </source>
</evidence>
<keyword evidence="1" id="KW-0812">Transmembrane</keyword>
<feature type="transmembrane region" description="Helical" evidence="1">
    <location>
        <begin position="12"/>
        <end position="32"/>
    </location>
</feature>
<evidence type="ECO:0000313" key="4">
    <source>
        <dbReference type="Proteomes" id="UP001233999"/>
    </source>
</evidence>
<reference evidence="3" key="1">
    <citation type="journal article" date="2023" name="IScience">
        <title>Live-bearing cockroach genome reveals convergent evolutionary mechanisms linked to viviparity in insects and beyond.</title>
        <authorList>
            <person name="Fouks B."/>
            <person name="Harrison M.C."/>
            <person name="Mikhailova A.A."/>
            <person name="Marchal E."/>
            <person name="English S."/>
            <person name="Carruthers M."/>
            <person name="Jennings E.C."/>
            <person name="Chiamaka E.L."/>
            <person name="Frigard R.A."/>
            <person name="Pippel M."/>
            <person name="Attardo G.M."/>
            <person name="Benoit J.B."/>
            <person name="Bornberg-Bauer E."/>
            <person name="Tobe S.S."/>
        </authorList>
    </citation>
    <scope>NUCLEOTIDE SEQUENCE</scope>
    <source>
        <strain evidence="3">Stay&amp;Tobe</strain>
    </source>
</reference>
<gene>
    <name evidence="3" type="ORF">L9F63_019459</name>
</gene>
<name>A0AAD7ZUM3_DIPPU</name>
<dbReference type="GO" id="GO:0005886">
    <property type="term" value="C:plasma membrane"/>
    <property type="evidence" value="ECO:0007669"/>
    <property type="project" value="TreeGrafter"/>
</dbReference>
<dbReference type="EMBL" id="JASPKZ010006821">
    <property type="protein sequence ID" value="KAJ9586968.1"/>
    <property type="molecule type" value="Genomic_DNA"/>
</dbReference>
<dbReference type="Pfam" id="PF24985">
    <property type="entry name" value="DUF7775"/>
    <property type="match status" value="1"/>
</dbReference>
<comment type="caution">
    <text evidence="3">The sequence shown here is derived from an EMBL/GenBank/DDBJ whole genome shotgun (WGS) entry which is preliminary data.</text>
</comment>
<feature type="domain" description="DUF7775" evidence="2">
    <location>
        <begin position="8"/>
        <end position="88"/>
    </location>
</feature>
<accession>A0AAD7ZUM3</accession>
<dbReference type="GO" id="GO:0019991">
    <property type="term" value="P:septate junction assembly"/>
    <property type="evidence" value="ECO:0007669"/>
    <property type="project" value="InterPro"/>
</dbReference>